<dbReference type="HAMAP" id="MF_04018">
    <property type="entry name" value="HSV_TRX1"/>
    <property type="match status" value="1"/>
</dbReference>
<keyword evidence="1" id="KW-0167">Capsid protein</keyword>
<dbReference type="Pfam" id="PF03327">
    <property type="entry name" value="Herpes_VP19C"/>
    <property type="match status" value="1"/>
</dbReference>
<dbReference type="EMBL" id="KF644575">
    <property type="protein sequence ID" value="AII81355.1"/>
    <property type="molecule type" value="Genomic_DNA"/>
</dbReference>
<evidence type="ECO:0000313" key="5">
    <source>
        <dbReference type="EMBL" id="AII81275.1"/>
    </source>
</evidence>
<name>A0A076JYG4_9ALPH</name>
<evidence type="ECO:0000313" key="6">
    <source>
        <dbReference type="EMBL" id="AII81355.1"/>
    </source>
</evidence>
<dbReference type="Proteomes" id="UP000118449">
    <property type="component" value="Segment"/>
</dbReference>
<dbReference type="EMBL" id="KF644580">
    <property type="protein sequence ID" value="AII81753.1"/>
    <property type="molecule type" value="Genomic_DNA"/>
</dbReference>
<protein>
    <submittedName>
        <fullName evidence="4">Capsid protein</fullName>
    </submittedName>
</protein>
<evidence type="ECO:0000313" key="10">
    <source>
        <dbReference type="Proteomes" id="UP000118449"/>
    </source>
</evidence>
<dbReference type="Proteomes" id="UP000106683">
    <property type="component" value="Segment"/>
</dbReference>
<evidence type="ECO:0000313" key="8">
    <source>
        <dbReference type="Proteomes" id="UP000102843"/>
    </source>
</evidence>
<evidence type="ECO:0000256" key="2">
    <source>
        <dbReference type="ARBA" id="ARBA00022562"/>
    </source>
</evidence>
<evidence type="ECO:0000313" key="4">
    <source>
        <dbReference type="EMBL" id="AII81196.1"/>
    </source>
</evidence>
<dbReference type="InterPro" id="IPR004999">
    <property type="entry name" value="Herpes_1"/>
</dbReference>
<evidence type="ECO:0000313" key="9">
    <source>
        <dbReference type="Proteomes" id="UP000106683"/>
    </source>
</evidence>
<dbReference type="GO" id="GO:0019028">
    <property type="term" value="C:viral capsid"/>
    <property type="evidence" value="ECO:0007669"/>
    <property type="project" value="UniProtKB-KW"/>
</dbReference>
<proteinExistence type="inferred from homology"/>
<dbReference type="GO" id="GO:0019069">
    <property type="term" value="P:viral capsid assembly"/>
    <property type="evidence" value="ECO:0007669"/>
    <property type="project" value="InterPro"/>
</dbReference>
<reference evidence="7 10" key="1">
    <citation type="journal article" date="1985" name="J. Am. Vet. Med. Assoc.">
        <title>Equine herpesvirus type 1 abortion in an onager and suspected herpesvirus myelitis in a zebra.</title>
        <authorList>
            <person name="Fukushi H."/>
            <person name="Guo X."/>
            <person name="Kimura T."/>
        </authorList>
    </citation>
    <scope>NUCLEOTIDE SEQUENCE [LARGE SCALE GENOMIC DNA]</scope>
    <source>
        <strain evidence="7">T-529 10/84</strain>
    </source>
</reference>
<keyword evidence="3" id="KW-0946">Virion</keyword>
<evidence type="ECO:0000256" key="1">
    <source>
        <dbReference type="ARBA" id="ARBA00022561"/>
    </source>
</evidence>
<dbReference type="Proteomes" id="UP000102843">
    <property type="component" value="Segment"/>
</dbReference>
<evidence type="ECO:0000313" key="7">
    <source>
        <dbReference type="EMBL" id="AII81753.1"/>
    </source>
</evidence>
<sequence>MNLGGNRFVQIGNGMSNIMYTDANGSVRWEQIPPPAGFPQQQRGRGRGHVAFGLPNTLDWLPGFVQATPNSITISNMGGIQISSAGVITAAINSEQNSWMLSSSNPSLKLTRQVTLTDFCDPTAERPGLPIIRLRHHLDAIGSSPSSTPPGRNPQELDEAWAALSELSVSGRSDTTGLRPSLLSLTFLVASRSGEYSDKAAAEAVRAHVLANYRDRRTEQRLDRFGEYLQAMVRTHVFPHKHVTVFGGLLSHVIQDKLASITAVAGGVQEGARTNNSAVPRSSVYVPACAFLDVDHELKLGDASAKFVYLIFVYSQRLRREGVRVYVAVSKFDEVAFEDAVSFLFHKARTESAIRGTEGADAPEPHPNAALPLQELSSSRCEPRCPPSRLNNREFTNALYQWAPDLRGRPNKTSCMYAAYIRLGAIASDSPRTTRRSERFGSVDMPVVWLENVRWDPQDWVECSY</sequence>
<accession>A0A076JYG4</accession>
<dbReference type="GO" id="GO:0003677">
    <property type="term" value="F:DNA binding"/>
    <property type="evidence" value="ECO:0007669"/>
    <property type="project" value="InterPro"/>
</dbReference>
<organism evidence="4 9">
    <name type="scientific">Equid alphaherpesvirus 1</name>
    <name type="common">Equine herpesvirus 1</name>
    <dbReference type="NCBI Taxonomy" id="10326"/>
    <lineage>
        <taxon>Viruses</taxon>
        <taxon>Duplodnaviria</taxon>
        <taxon>Heunggongvirae</taxon>
        <taxon>Peploviricota</taxon>
        <taxon>Herviviricetes</taxon>
        <taxon>Herpesvirales</taxon>
        <taxon>Orthoherpesviridae</taxon>
        <taxon>Alphaherpesvirinae</taxon>
        <taxon>Varicellovirus</taxon>
        <taxon>Varicellovirus equidalpha1</taxon>
    </lineage>
</organism>
<dbReference type="EMBL" id="KF644574">
    <property type="protein sequence ID" value="AII81275.1"/>
    <property type="molecule type" value="Genomic_DNA"/>
</dbReference>
<evidence type="ECO:0000256" key="3">
    <source>
        <dbReference type="ARBA" id="ARBA00022844"/>
    </source>
</evidence>
<dbReference type="EMBL" id="KF644573">
    <property type="protein sequence ID" value="AII81196.1"/>
    <property type="molecule type" value="Genomic_DNA"/>
</dbReference>
<keyword evidence="2" id="KW-1048">Host nucleus</keyword>
<dbReference type="Proteomes" id="UP000145961">
    <property type="component" value="Segment"/>
</dbReference>
<reference evidence="8 9" key="2">
    <citation type="journal article" date="2014" name="J. Vet. Med. Sci.">
        <title>Full Genome Sequences of Zebra-Borne Equine Herpesvirus Type 1 Isolated from Zebra, Onager and Thomson's Gazelle.</title>
        <authorList>
            <person name="Guo X."/>
            <person name="Izume S."/>
            <person name="Okada A."/>
            <person name="Ohya K."/>
            <person name="Kimura T."/>
            <person name="Fukushi H."/>
        </authorList>
    </citation>
    <scope>NUCLEOTIDE SEQUENCE [LARGE SCALE GENOMIC DNA]</scope>
    <source>
        <strain evidence="6">94-137</strain>
        <strain evidence="7">T-529 10/84</strain>
        <strain evidence="5">T-616</strain>
        <strain evidence="4">T616 delta71</strain>
    </source>
</reference>